<keyword evidence="3 5" id="KW-1133">Transmembrane helix</keyword>
<evidence type="ECO:0000259" key="8">
    <source>
        <dbReference type="PROSITE" id="PS50887"/>
    </source>
</evidence>
<keyword evidence="2 5" id="KW-0812">Transmembrane</keyword>
<dbReference type="SMART" id="SM00052">
    <property type="entry name" value="EAL"/>
    <property type="match status" value="1"/>
</dbReference>
<dbReference type="InterPro" id="IPR035919">
    <property type="entry name" value="EAL_sf"/>
</dbReference>
<dbReference type="PROSITE" id="PS50839">
    <property type="entry name" value="CHASE"/>
    <property type="match status" value="1"/>
</dbReference>
<dbReference type="OrthoDB" id="8553030at2"/>
<dbReference type="InterPro" id="IPR001633">
    <property type="entry name" value="EAL_dom"/>
</dbReference>
<dbReference type="PROSITE" id="PS50887">
    <property type="entry name" value="GGDEF"/>
    <property type="match status" value="1"/>
</dbReference>
<dbReference type="GO" id="GO:0007165">
    <property type="term" value="P:signal transduction"/>
    <property type="evidence" value="ECO:0007669"/>
    <property type="project" value="UniProtKB-ARBA"/>
</dbReference>
<dbReference type="InParanoid" id="C7RCU7"/>
<proteinExistence type="predicted"/>
<dbReference type="Gene3D" id="3.30.450.350">
    <property type="entry name" value="CHASE domain"/>
    <property type="match status" value="1"/>
</dbReference>
<organism evidence="9 10">
    <name type="scientific">Kangiella koreensis (strain DSM 16069 / JCM 12317 / KCTC 12182 / SW-125)</name>
    <dbReference type="NCBI Taxonomy" id="523791"/>
    <lineage>
        <taxon>Bacteria</taxon>
        <taxon>Pseudomonadati</taxon>
        <taxon>Pseudomonadota</taxon>
        <taxon>Gammaproteobacteria</taxon>
        <taxon>Kangiellales</taxon>
        <taxon>Kangiellaceae</taxon>
        <taxon>Kangiella</taxon>
    </lineage>
</organism>
<dbReference type="SUPFAM" id="SSF55073">
    <property type="entry name" value="Nucleotide cyclase"/>
    <property type="match status" value="1"/>
</dbReference>
<dbReference type="eggNOG" id="COG5001">
    <property type="taxonomic scope" value="Bacteria"/>
</dbReference>
<sequence length="783" mass="89405">MIKKAKPLPFLVKNLIAIGIIVLLGFAFLFLAARWLETTEHQYAEERFNDVSTRYVLRVTGDVKRFIDDVEQLATFFSLSEKVTRFEFEHFAKSNLIKHRGIQAFEYVQFVKHEDLESFLETAREQYPDFSLTEKTSDGSLIPLQLNRQVYYPILYAYPYQENDEVIGYDPYRAEARQEALERAIRTNSTTVTSRMELHQHPGKSAALVFAPAYRYAKETNQVNIIGVSEGVFVLEDLISETSSELARFGLSLTINDVTDGGNTLLLEHHSRGQSQVDTDNAFTIDRKFELGGRVWNLTITGNVEEFYLPLSNARYSLMLLVMLLTIFLFYFMYLVFVLYRNNKVLLESKGELRKNISELESSRNQLVYQANHDFLTDLENRFALDKFLNELISQGGGAKHIACLLDIDKFNLVNDSFGHEAGNFVLKQFAKIIHTNIGAKDHAYRLSADEFLIVFDQANLESAFKVIHNILMTVHDTVFDWTEMHISIDASAGMATIGSDTLGPSEVLSELASARTIAKEKGGNRIHVFDKSDPESIHFHQQVLWVNRINKALDEDRFALRTQTIKDLNGDGDLKEVLVVMLDEHGGMIPPIEFIPAAERFNIMPQVDNWVVNRVLEYLEANSQASDYLWCINLSGVSLNSEEFRESLVEQISENQELAQYMVFEITETAAINNYELVKEFIDSLNRFGCKFALDDFGSGMSSYGYLRNIPVDFIKVDGSFIKQILENDYDQTIVKSICEISVQLGIKTIAEFVENEQVLNKIKEMGFDYGQGYHIDKPKLI</sequence>
<dbReference type="PANTHER" id="PTHR33121:SF23">
    <property type="entry name" value="CYCLIC DI-GMP PHOSPHODIESTERASE PDEB"/>
    <property type="match status" value="1"/>
</dbReference>
<name>C7RCU7_KANKD</name>
<evidence type="ECO:0000313" key="9">
    <source>
        <dbReference type="EMBL" id="ACV27089.1"/>
    </source>
</evidence>
<dbReference type="InterPro" id="IPR029787">
    <property type="entry name" value="Nucleotide_cyclase"/>
</dbReference>
<evidence type="ECO:0000256" key="2">
    <source>
        <dbReference type="ARBA" id="ARBA00022692"/>
    </source>
</evidence>
<dbReference type="InterPro" id="IPR042240">
    <property type="entry name" value="CHASE_sf"/>
</dbReference>
<feature type="transmembrane region" description="Helical" evidence="5">
    <location>
        <begin position="316"/>
        <end position="340"/>
    </location>
</feature>
<dbReference type="eggNOG" id="COG3614">
    <property type="taxonomic scope" value="Bacteria"/>
</dbReference>
<dbReference type="CDD" id="cd01949">
    <property type="entry name" value="GGDEF"/>
    <property type="match status" value="1"/>
</dbReference>
<dbReference type="Pfam" id="PF00990">
    <property type="entry name" value="GGDEF"/>
    <property type="match status" value="1"/>
</dbReference>
<evidence type="ECO:0000256" key="5">
    <source>
        <dbReference type="SAM" id="Phobius"/>
    </source>
</evidence>
<dbReference type="Pfam" id="PF03924">
    <property type="entry name" value="CHASE"/>
    <property type="match status" value="1"/>
</dbReference>
<dbReference type="GO" id="GO:0071111">
    <property type="term" value="F:cyclic-guanylate-specific phosphodiesterase activity"/>
    <property type="evidence" value="ECO:0007669"/>
    <property type="project" value="InterPro"/>
</dbReference>
<feature type="domain" description="GGDEF" evidence="8">
    <location>
        <begin position="399"/>
        <end position="532"/>
    </location>
</feature>
<reference evidence="9 10" key="1">
    <citation type="journal article" date="2009" name="Stand. Genomic Sci.">
        <title>Complete genome sequence of Kangiella koreensis type strain (SW-125).</title>
        <authorList>
            <person name="Han C."/>
            <person name="Sikorski J."/>
            <person name="Lapidus A."/>
            <person name="Nolan M."/>
            <person name="Glavina Del Rio T."/>
            <person name="Tice H."/>
            <person name="Cheng J.F."/>
            <person name="Lucas S."/>
            <person name="Chen F."/>
            <person name="Copeland A."/>
            <person name="Ivanova N."/>
            <person name="Mavromatis K."/>
            <person name="Ovchinnikova G."/>
            <person name="Pati A."/>
            <person name="Bruce D."/>
            <person name="Goodwin L."/>
            <person name="Pitluck S."/>
            <person name="Chen A."/>
            <person name="Palaniappan K."/>
            <person name="Land M."/>
            <person name="Hauser L."/>
            <person name="Chang Y.J."/>
            <person name="Jeffries C.D."/>
            <person name="Chain P."/>
            <person name="Saunders E."/>
            <person name="Brettin T."/>
            <person name="Goker M."/>
            <person name="Tindall B.J."/>
            <person name="Bristow J."/>
            <person name="Eisen J.A."/>
            <person name="Markowitz V."/>
            <person name="Hugenholtz P."/>
            <person name="Kyrpides N.C."/>
            <person name="Klenk H.P."/>
            <person name="Detter J.C."/>
        </authorList>
    </citation>
    <scope>NUCLEOTIDE SEQUENCE [LARGE SCALE GENOMIC DNA]</scope>
    <source>
        <strain evidence="10">DSM 16069 / KCTC 12182 / SW-125</strain>
    </source>
</reference>
<dbReference type="EMBL" id="CP001707">
    <property type="protein sequence ID" value="ACV27089.1"/>
    <property type="molecule type" value="Genomic_DNA"/>
</dbReference>
<evidence type="ECO:0000256" key="1">
    <source>
        <dbReference type="ARBA" id="ARBA00004370"/>
    </source>
</evidence>
<accession>C7RCU7</accession>
<evidence type="ECO:0000259" key="6">
    <source>
        <dbReference type="PROSITE" id="PS50839"/>
    </source>
</evidence>
<comment type="subcellular location">
    <subcellularLocation>
        <location evidence="1">Membrane</location>
    </subcellularLocation>
</comment>
<dbReference type="InterPro" id="IPR006189">
    <property type="entry name" value="CHASE_dom"/>
</dbReference>
<evidence type="ECO:0000256" key="3">
    <source>
        <dbReference type="ARBA" id="ARBA00022989"/>
    </source>
</evidence>
<dbReference type="PANTHER" id="PTHR33121">
    <property type="entry name" value="CYCLIC DI-GMP PHOSPHODIESTERASE PDEF"/>
    <property type="match status" value="1"/>
</dbReference>
<protein>
    <submittedName>
        <fullName evidence="9">Diguanylate cyclase/phosphodiesterase with Chase sensor</fullName>
    </submittedName>
</protein>
<dbReference type="RefSeq" id="WP_015780695.1">
    <property type="nucleotide sequence ID" value="NC_013166.1"/>
</dbReference>
<dbReference type="SUPFAM" id="SSF141868">
    <property type="entry name" value="EAL domain-like"/>
    <property type="match status" value="1"/>
</dbReference>
<feature type="transmembrane region" description="Helical" evidence="5">
    <location>
        <begin position="12"/>
        <end position="36"/>
    </location>
</feature>
<dbReference type="NCBIfam" id="TIGR00254">
    <property type="entry name" value="GGDEF"/>
    <property type="match status" value="1"/>
</dbReference>
<dbReference type="Gene3D" id="3.30.70.270">
    <property type="match status" value="1"/>
</dbReference>
<dbReference type="InterPro" id="IPR043128">
    <property type="entry name" value="Rev_trsase/Diguanyl_cyclase"/>
</dbReference>
<dbReference type="Pfam" id="PF00563">
    <property type="entry name" value="EAL"/>
    <property type="match status" value="1"/>
</dbReference>
<dbReference type="SMART" id="SM00267">
    <property type="entry name" value="GGDEF"/>
    <property type="match status" value="1"/>
</dbReference>
<dbReference type="CDD" id="cd01948">
    <property type="entry name" value="EAL"/>
    <property type="match status" value="1"/>
</dbReference>
<dbReference type="Gene3D" id="3.20.20.450">
    <property type="entry name" value="EAL domain"/>
    <property type="match status" value="1"/>
</dbReference>
<dbReference type="AlphaFoldDB" id="C7RCU7"/>
<evidence type="ECO:0000313" key="10">
    <source>
        <dbReference type="Proteomes" id="UP000001231"/>
    </source>
</evidence>
<dbReference type="SMART" id="SM01079">
    <property type="entry name" value="CHASE"/>
    <property type="match status" value="1"/>
</dbReference>
<dbReference type="InterPro" id="IPR050706">
    <property type="entry name" value="Cyclic-di-GMP_PDE-like"/>
</dbReference>
<dbReference type="KEGG" id="kko:Kkor_1677"/>
<gene>
    <name evidence="9" type="ordered locus">Kkor_1677</name>
</gene>
<dbReference type="GO" id="GO:0016020">
    <property type="term" value="C:membrane"/>
    <property type="evidence" value="ECO:0007669"/>
    <property type="project" value="UniProtKB-SubCell"/>
</dbReference>
<evidence type="ECO:0000259" key="7">
    <source>
        <dbReference type="PROSITE" id="PS50883"/>
    </source>
</evidence>
<keyword evidence="10" id="KW-1185">Reference proteome</keyword>
<dbReference type="STRING" id="523791.Kkor_1677"/>
<feature type="domain" description="EAL" evidence="7">
    <location>
        <begin position="543"/>
        <end position="783"/>
    </location>
</feature>
<dbReference type="InterPro" id="IPR000160">
    <property type="entry name" value="GGDEF_dom"/>
</dbReference>
<keyword evidence="4 5" id="KW-0472">Membrane</keyword>
<dbReference type="PROSITE" id="PS50883">
    <property type="entry name" value="EAL"/>
    <property type="match status" value="1"/>
</dbReference>
<feature type="domain" description="CHASE" evidence="6">
    <location>
        <begin position="79"/>
        <end position="247"/>
    </location>
</feature>
<dbReference type="Proteomes" id="UP000001231">
    <property type="component" value="Chromosome"/>
</dbReference>
<evidence type="ECO:0000256" key="4">
    <source>
        <dbReference type="ARBA" id="ARBA00023136"/>
    </source>
</evidence>
<dbReference type="HOGENOM" id="CLU_357812_0_0_6"/>